<gene>
    <name evidence="1" type="ORF">S03H2_19926</name>
</gene>
<evidence type="ECO:0000313" key="1">
    <source>
        <dbReference type="EMBL" id="GAH33142.1"/>
    </source>
</evidence>
<name>X1EKN7_9ZZZZ</name>
<organism evidence="1">
    <name type="scientific">marine sediment metagenome</name>
    <dbReference type="NCBI Taxonomy" id="412755"/>
    <lineage>
        <taxon>unclassified sequences</taxon>
        <taxon>metagenomes</taxon>
        <taxon>ecological metagenomes</taxon>
    </lineage>
</organism>
<sequence length="155" mass="18628">MRHLFILFILALLFANSCKFIEDKGWFGKKVDTLEAFYLKQDSIRIADSIRQQLELMQAREQARLDSLQRIEQKEMEWLSRFKYHIIVGSFKTPEYADLYSEYYSKMGYATEILFSENDFNLVSARKFENFQKAVIDLEHFMDTVELYAWIYIIK</sequence>
<evidence type="ECO:0008006" key="2">
    <source>
        <dbReference type="Google" id="ProtNLM"/>
    </source>
</evidence>
<protein>
    <recommendedName>
        <fullName evidence="2">SPOR domain-containing protein</fullName>
    </recommendedName>
</protein>
<proteinExistence type="predicted"/>
<accession>X1EKN7</accession>
<dbReference type="EMBL" id="BARU01010451">
    <property type="protein sequence ID" value="GAH33142.1"/>
    <property type="molecule type" value="Genomic_DNA"/>
</dbReference>
<comment type="caution">
    <text evidence="1">The sequence shown here is derived from an EMBL/GenBank/DDBJ whole genome shotgun (WGS) entry which is preliminary data.</text>
</comment>
<reference evidence="1" key="1">
    <citation type="journal article" date="2014" name="Front. Microbiol.">
        <title>High frequency of phylogenetically diverse reductive dehalogenase-homologous genes in deep subseafloor sedimentary metagenomes.</title>
        <authorList>
            <person name="Kawai M."/>
            <person name="Futagami T."/>
            <person name="Toyoda A."/>
            <person name="Takaki Y."/>
            <person name="Nishi S."/>
            <person name="Hori S."/>
            <person name="Arai W."/>
            <person name="Tsubouchi T."/>
            <person name="Morono Y."/>
            <person name="Uchiyama I."/>
            <person name="Ito T."/>
            <person name="Fujiyama A."/>
            <person name="Inagaki F."/>
            <person name="Takami H."/>
        </authorList>
    </citation>
    <scope>NUCLEOTIDE SEQUENCE</scope>
    <source>
        <strain evidence="1">Expedition CK06-06</strain>
    </source>
</reference>
<dbReference type="AlphaFoldDB" id="X1EKN7"/>